<dbReference type="InterPro" id="IPR056213">
    <property type="entry name" value="NttE-like"/>
</dbReference>
<dbReference type="OrthoDB" id="5646153at2"/>
<gene>
    <name evidence="1" type="ORF">C3928_05060</name>
</gene>
<dbReference type="AlphaFoldDB" id="A0A2S6F1U6"/>
<dbReference type="NCBIfam" id="NF037977">
    <property type="entry name" value="Lpg0189_fam"/>
    <property type="match status" value="1"/>
</dbReference>
<dbReference type="Proteomes" id="UP000239239">
    <property type="component" value="Unassembled WGS sequence"/>
</dbReference>
<dbReference type="EMBL" id="PQWY01000010">
    <property type="protein sequence ID" value="PPK31408.1"/>
    <property type="molecule type" value="Genomic_DNA"/>
</dbReference>
<sequence>MRFNHFIAPLVLLPVCAFSQPENDKGDVFLTNIPPSKNALVKSYSSESTHLNLLQPNVRSIDYPTQIIRISGSLESQQLDCDQVHEEILEKIVAPFAPDKFTYNTYISCTYNPDTNMATGFLINSYLDPLADDAVELLEAYLAKNNGSNLLGTPLIFEPAKALVVALTISAGMKKNPNKPPFVEYKQDRSNFYFKSNYEMRNKLFTDIYQNFFTNDPNKILPFLDKWIFVNASSVYQAILMDSNFVELQPERIFLMENGEQIFVSNLKYYFTHNCNRYSNHRCLQPEA</sequence>
<evidence type="ECO:0000313" key="2">
    <source>
        <dbReference type="Proteomes" id="UP000239239"/>
    </source>
</evidence>
<dbReference type="Pfam" id="PF24274">
    <property type="entry name" value="NttE"/>
    <property type="match status" value="1"/>
</dbReference>
<dbReference type="CDD" id="cd21108">
    <property type="entry name" value="Lpg0189-like"/>
    <property type="match status" value="1"/>
</dbReference>
<proteinExistence type="predicted"/>
<organism evidence="1 2">
    <name type="scientific">Legionella pneumophila</name>
    <dbReference type="NCBI Taxonomy" id="446"/>
    <lineage>
        <taxon>Bacteria</taxon>
        <taxon>Pseudomonadati</taxon>
        <taxon>Pseudomonadota</taxon>
        <taxon>Gammaproteobacteria</taxon>
        <taxon>Legionellales</taxon>
        <taxon>Legionellaceae</taxon>
        <taxon>Legionella</taxon>
    </lineage>
</organism>
<comment type="caution">
    <text evidence="1">The sequence shown here is derived from an EMBL/GenBank/DDBJ whole genome shotgun (WGS) entry which is preliminary data.</text>
</comment>
<dbReference type="RefSeq" id="WP_027227582.1">
    <property type="nucleotide sequence ID" value="NZ_CP021259.1"/>
</dbReference>
<accession>A0A2S6F1U6</accession>
<protein>
    <submittedName>
        <fullName evidence="1">Uncharacterized protein</fullName>
    </submittedName>
</protein>
<reference evidence="1 2" key="1">
    <citation type="submission" date="2018-02" db="EMBL/GenBank/DDBJ databases">
        <title>Draft genome sequences of four Legionella pneumophila clinical strains isolated in Ontario.</title>
        <authorList>
            <person name="Fortuna A."/>
            <person name="Ramnarine R."/>
            <person name="Li A."/>
            <person name="Frantz C."/>
            <person name="Mallo G."/>
        </authorList>
    </citation>
    <scope>NUCLEOTIDE SEQUENCE [LARGE SCALE GENOMIC DNA]</scope>
    <source>
        <strain evidence="1 2">LG61</strain>
    </source>
</reference>
<name>A0A2S6F1U6_LEGPN</name>
<evidence type="ECO:0000313" key="1">
    <source>
        <dbReference type="EMBL" id="PPK31408.1"/>
    </source>
</evidence>